<accession>A0A5P1EQ02</accession>
<gene>
    <name evidence="3" type="ORF">A4U43_C06F4350</name>
</gene>
<evidence type="ECO:0000313" key="4">
    <source>
        <dbReference type="Proteomes" id="UP000243459"/>
    </source>
</evidence>
<evidence type="ECO:0000313" key="3">
    <source>
        <dbReference type="EMBL" id="ONK66120.1"/>
    </source>
</evidence>
<dbReference type="PANTHER" id="PTHR35483:SF1">
    <property type="entry name" value="GLYCINE-RICH PROTEIN-RELATED"/>
    <property type="match status" value="1"/>
</dbReference>
<feature type="region of interest" description="Disordered" evidence="1">
    <location>
        <begin position="113"/>
        <end position="139"/>
    </location>
</feature>
<keyword evidence="2" id="KW-1133">Transmembrane helix</keyword>
<keyword evidence="4" id="KW-1185">Reference proteome</keyword>
<feature type="transmembrane region" description="Helical" evidence="2">
    <location>
        <begin position="151"/>
        <end position="169"/>
    </location>
</feature>
<name>A0A5P1EQ02_ASPOF</name>
<proteinExistence type="predicted"/>
<feature type="compositionally biased region" description="Gly residues" evidence="1">
    <location>
        <begin position="122"/>
        <end position="133"/>
    </location>
</feature>
<evidence type="ECO:0000256" key="2">
    <source>
        <dbReference type="SAM" id="Phobius"/>
    </source>
</evidence>
<dbReference type="EMBL" id="CM007386">
    <property type="protein sequence ID" value="ONK66120.1"/>
    <property type="molecule type" value="Genomic_DNA"/>
</dbReference>
<protein>
    <submittedName>
        <fullName evidence="3">Uncharacterized protein</fullName>
    </submittedName>
</protein>
<organism evidence="3 4">
    <name type="scientific">Asparagus officinalis</name>
    <name type="common">Garden asparagus</name>
    <dbReference type="NCBI Taxonomy" id="4686"/>
    <lineage>
        <taxon>Eukaryota</taxon>
        <taxon>Viridiplantae</taxon>
        <taxon>Streptophyta</taxon>
        <taxon>Embryophyta</taxon>
        <taxon>Tracheophyta</taxon>
        <taxon>Spermatophyta</taxon>
        <taxon>Magnoliopsida</taxon>
        <taxon>Liliopsida</taxon>
        <taxon>Asparagales</taxon>
        <taxon>Asparagaceae</taxon>
        <taxon>Asparagoideae</taxon>
        <taxon>Asparagus</taxon>
    </lineage>
</organism>
<dbReference type="GO" id="GO:0009507">
    <property type="term" value="C:chloroplast"/>
    <property type="evidence" value="ECO:0007669"/>
    <property type="project" value="TreeGrafter"/>
</dbReference>
<dbReference type="OrthoDB" id="1680511at2759"/>
<reference evidence="4" key="1">
    <citation type="journal article" date="2017" name="Nat. Commun.">
        <title>The asparagus genome sheds light on the origin and evolution of a young Y chromosome.</title>
        <authorList>
            <person name="Harkess A."/>
            <person name="Zhou J."/>
            <person name="Xu C."/>
            <person name="Bowers J.E."/>
            <person name="Van der Hulst R."/>
            <person name="Ayyampalayam S."/>
            <person name="Mercati F."/>
            <person name="Riccardi P."/>
            <person name="McKain M.R."/>
            <person name="Kakrana A."/>
            <person name="Tang H."/>
            <person name="Ray J."/>
            <person name="Groenendijk J."/>
            <person name="Arikit S."/>
            <person name="Mathioni S.M."/>
            <person name="Nakano M."/>
            <person name="Shan H."/>
            <person name="Telgmann-Rauber A."/>
            <person name="Kanno A."/>
            <person name="Yue Z."/>
            <person name="Chen H."/>
            <person name="Li W."/>
            <person name="Chen Y."/>
            <person name="Xu X."/>
            <person name="Zhang Y."/>
            <person name="Luo S."/>
            <person name="Chen H."/>
            <person name="Gao J."/>
            <person name="Mao Z."/>
            <person name="Pires J.C."/>
            <person name="Luo M."/>
            <person name="Kudrna D."/>
            <person name="Wing R.A."/>
            <person name="Meyers B.C."/>
            <person name="Yi K."/>
            <person name="Kong H."/>
            <person name="Lavrijsen P."/>
            <person name="Sunseri F."/>
            <person name="Falavigna A."/>
            <person name="Ye Y."/>
            <person name="Leebens-Mack J.H."/>
            <person name="Chen G."/>
        </authorList>
    </citation>
    <scope>NUCLEOTIDE SEQUENCE [LARGE SCALE GENOMIC DNA]</scope>
    <source>
        <strain evidence="4">cv. DH0086</strain>
    </source>
</reference>
<keyword evidence="2" id="KW-0812">Transmembrane</keyword>
<dbReference type="OMA" id="YFRNTSQ"/>
<dbReference type="PANTHER" id="PTHR35483">
    <property type="entry name" value="NUCLEUSENVELOPE PROTEIN"/>
    <property type="match status" value="1"/>
</dbReference>
<dbReference type="AlphaFoldDB" id="A0A5P1EQ02"/>
<evidence type="ECO:0000256" key="1">
    <source>
        <dbReference type="SAM" id="MobiDB-lite"/>
    </source>
</evidence>
<dbReference type="Proteomes" id="UP000243459">
    <property type="component" value="Chromosome 6"/>
</dbReference>
<dbReference type="Gramene" id="ONK66120">
    <property type="protein sequence ID" value="ONK66120"/>
    <property type="gene ID" value="A4U43_C06F4350"/>
</dbReference>
<sequence length="251" mass="28399">MSCAQANAFLPNVKLGGPFRRGKRYEDIQRLVCCSDPSNYRNFDPRRSLKGRNLEFPRLVCTPLRSGRNNHLCFAKGGLKSENEGFPWESLKNAMGGMKKEESVQDWLKKRTSENEFDGDGGDGGRPGGGDGGDGADGEGDEGFSGILDEFLQVVLATIGFIFVYIYLIRGAELTRLARDYIKYLFGASASMRLRRAMDKWERFLESITRTVDTREDWLERAIVAQTTWWHKPRKLASLTSSRVDDDDDDY</sequence>
<keyword evidence="2" id="KW-0472">Membrane</keyword>